<reference evidence="1 2" key="1">
    <citation type="journal article" date="2012" name="J. Bacteriol.">
        <title>Genome sequence of proteorhodopsin-containing sea ice bacterium Glaciecola punicea ACAM 611T.</title>
        <authorList>
            <person name="Qin Q.-L."/>
            <person name="Xie B.-B."/>
            <person name="Shu Y.-L."/>
            <person name="Rong J.-C."/>
            <person name="Zhao D.-L."/>
            <person name="Zhang X.-Y."/>
            <person name="Chen X.-L."/>
            <person name="Zhou B.-C."/>
            <person name="Zhanga Y.-Z."/>
        </authorList>
    </citation>
    <scope>NUCLEOTIDE SEQUENCE [LARGE SCALE GENOMIC DNA]</scope>
    <source>
        <strain evidence="1 2">ACAM 611</strain>
    </source>
</reference>
<accession>H5T8T6</accession>
<dbReference type="STRING" id="56804.BAE46_07840"/>
<evidence type="ECO:0008006" key="3">
    <source>
        <dbReference type="Google" id="ProtNLM"/>
    </source>
</evidence>
<sequence>MLGSTHEQVIVNFTEYLDQTEALLDAYIDSGSDHELFIASYIHGHYSVIAANLVHAVHCSQNQNARLAQWQKQTQHMLMQSIDDAIANNELAVCDAKDVIKMRDSLFVNNIN</sequence>
<reference evidence="1 2" key="2">
    <citation type="journal article" date="2017" name="Antonie Van Leeuwenhoek">
        <title>Rhizobium rhizosphaerae sp. nov., a novel species isolated from rice rhizosphere.</title>
        <authorList>
            <person name="Zhao J.J."/>
            <person name="Zhang J."/>
            <person name="Zhang R.J."/>
            <person name="Zhang C.W."/>
            <person name="Yin H.Q."/>
            <person name="Zhang X.X."/>
        </authorList>
    </citation>
    <scope>NUCLEOTIDE SEQUENCE [LARGE SCALE GENOMIC DNA]</scope>
    <source>
        <strain evidence="1 2">ACAM 611</strain>
    </source>
</reference>
<name>H5T8T6_9ALTE</name>
<dbReference type="InterPro" id="IPR014987">
    <property type="entry name" value="UPF_YfcL"/>
</dbReference>
<evidence type="ECO:0000313" key="2">
    <source>
        <dbReference type="Proteomes" id="UP000053586"/>
    </source>
</evidence>
<keyword evidence="2" id="KW-1185">Reference proteome</keyword>
<comment type="caution">
    <text evidence="1">The sequence shown here is derived from an EMBL/GenBank/DDBJ whole genome shotgun (WGS) entry which is preliminary data.</text>
</comment>
<evidence type="ECO:0000313" key="1">
    <source>
        <dbReference type="EMBL" id="GAB54713.1"/>
    </source>
</evidence>
<protein>
    <recommendedName>
        <fullName evidence="3">YfcL protein</fullName>
    </recommendedName>
</protein>
<dbReference type="AlphaFoldDB" id="H5T8T6"/>
<dbReference type="EMBL" id="BAET01000007">
    <property type="protein sequence ID" value="GAB54713.1"/>
    <property type="molecule type" value="Genomic_DNA"/>
</dbReference>
<dbReference type="Pfam" id="PF08891">
    <property type="entry name" value="YfcL"/>
    <property type="match status" value="1"/>
</dbReference>
<organism evidence="1 2">
    <name type="scientific">Glaciecola punicea ACAM 611</name>
    <dbReference type="NCBI Taxonomy" id="1121923"/>
    <lineage>
        <taxon>Bacteria</taxon>
        <taxon>Pseudomonadati</taxon>
        <taxon>Pseudomonadota</taxon>
        <taxon>Gammaproteobacteria</taxon>
        <taxon>Alteromonadales</taxon>
        <taxon>Alteromonadaceae</taxon>
        <taxon>Glaciecola</taxon>
    </lineage>
</organism>
<gene>
    <name evidence="1" type="ORF">GPUN_0569</name>
</gene>
<dbReference type="Proteomes" id="UP000053586">
    <property type="component" value="Unassembled WGS sequence"/>
</dbReference>
<proteinExistence type="predicted"/>
<dbReference type="OrthoDB" id="5600394at2"/>
<dbReference type="RefSeq" id="WP_006003180.1">
    <property type="nucleotide sequence ID" value="NZ_BAET01000007.1"/>
</dbReference>